<keyword evidence="1" id="KW-0560">Oxidoreductase</keyword>
<dbReference type="GeneID" id="34518610"/>
<dbReference type="Gene3D" id="3.20.20.100">
    <property type="entry name" value="NADP-dependent oxidoreductase domain"/>
    <property type="match status" value="1"/>
</dbReference>
<evidence type="ECO:0000256" key="4">
    <source>
        <dbReference type="PIRSR" id="PIRSR000097-3"/>
    </source>
</evidence>
<protein>
    <recommendedName>
        <fullName evidence="5">NADP-dependent oxidoreductase domain-containing protein</fullName>
    </recommendedName>
</protein>
<dbReference type="PANTHER" id="PTHR11732">
    <property type="entry name" value="ALDO/KETO REDUCTASE"/>
    <property type="match status" value="1"/>
</dbReference>
<sequence length="320" mass="36355">MSFEKATEVRLKLNTGADFPALGLGTANRADPPKTKEAVIAAVEAGYRHIDTAWRYGSEGYIGEALKDLFARGVVTREELFITTKVWPTHWDIPKQSFEESLRRLGVDYVDLLLQHWPLAFKKVYEENGDLVQLPVDENGEYLFDENGHYLQGYKNIEDLYLEDKGKRIRAIGVSNYAIPYLEELLKVARVVPAVDQIELHPHLPQKDIVNYAESKGILITAYSPLGANGAPNLKIPLVQEAVKKYNVTPNEVLISYHIRQGRSVIPRSINTERIRNSIRLVPLTEEELEAFDNFGKENPARHIRDKWGANIPGFEYWTG</sequence>
<reference evidence="6" key="2">
    <citation type="submission" date="2014-02" db="EMBL/GenBank/DDBJ databases">
        <title>Complete DNA sequence of /Kuraishia capsulata/ illustrates novel genomic features among budding yeasts (/Saccharomycotina/).</title>
        <authorList>
            <person name="Morales L."/>
            <person name="Noel B."/>
            <person name="Porcel B."/>
            <person name="Marcet-Houben M."/>
            <person name="Hullo M-F."/>
            <person name="Sacerdot C."/>
            <person name="Tekaia F."/>
            <person name="Leh-Louis V."/>
            <person name="Despons L."/>
            <person name="Khanna V."/>
            <person name="Aury J-M."/>
            <person name="Barbe V."/>
            <person name="Couloux A."/>
            <person name="Labadie K."/>
            <person name="Pelletier E."/>
            <person name="Souciet J-L."/>
            <person name="Boekhout T."/>
            <person name="Gabaldon T."/>
            <person name="Wincker P."/>
            <person name="Dujon B."/>
        </authorList>
    </citation>
    <scope>NUCLEOTIDE SEQUENCE</scope>
    <source>
        <strain evidence="6">CBS 1993</strain>
    </source>
</reference>
<dbReference type="PIRSF" id="PIRSF000097">
    <property type="entry name" value="AKR"/>
    <property type="match status" value="1"/>
</dbReference>
<feature type="site" description="Lowers pKa of active site Tyr" evidence="4">
    <location>
        <position position="85"/>
    </location>
</feature>
<name>W6MTS2_9ASCO</name>
<dbReference type="GO" id="GO:0016616">
    <property type="term" value="F:oxidoreductase activity, acting on the CH-OH group of donors, NAD or NADP as acceptor"/>
    <property type="evidence" value="ECO:0007669"/>
    <property type="project" value="UniProtKB-ARBA"/>
</dbReference>
<dbReference type="InterPro" id="IPR023210">
    <property type="entry name" value="NADP_OxRdtase_dom"/>
</dbReference>
<evidence type="ECO:0000256" key="1">
    <source>
        <dbReference type="ARBA" id="ARBA00023002"/>
    </source>
</evidence>
<organism evidence="6 7">
    <name type="scientific">Kuraishia capsulata CBS 1993</name>
    <dbReference type="NCBI Taxonomy" id="1382522"/>
    <lineage>
        <taxon>Eukaryota</taxon>
        <taxon>Fungi</taxon>
        <taxon>Dikarya</taxon>
        <taxon>Ascomycota</taxon>
        <taxon>Saccharomycotina</taxon>
        <taxon>Pichiomycetes</taxon>
        <taxon>Pichiales</taxon>
        <taxon>Pichiaceae</taxon>
        <taxon>Kuraishia</taxon>
    </lineage>
</organism>
<dbReference type="Proteomes" id="UP000019384">
    <property type="component" value="Unassembled WGS sequence"/>
</dbReference>
<feature type="domain" description="NADP-dependent oxidoreductase" evidence="5">
    <location>
        <begin position="22"/>
        <end position="294"/>
    </location>
</feature>
<dbReference type="PROSITE" id="PS00798">
    <property type="entry name" value="ALDOKETO_REDUCTASE_1"/>
    <property type="match status" value="1"/>
</dbReference>
<evidence type="ECO:0000256" key="3">
    <source>
        <dbReference type="PIRSR" id="PIRSR000097-2"/>
    </source>
</evidence>
<dbReference type="Pfam" id="PF00248">
    <property type="entry name" value="Aldo_ket_red"/>
    <property type="match status" value="1"/>
</dbReference>
<dbReference type="InterPro" id="IPR018170">
    <property type="entry name" value="Aldo/ket_reductase_CS"/>
</dbReference>
<dbReference type="InterPro" id="IPR020471">
    <property type="entry name" value="AKR"/>
</dbReference>
<feature type="binding site" evidence="3">
    <location>
        <position position="116"/>
    </location>
    <ligand>
        <name>substrate</name>
    </ligand>
</feature>
<dbReference type="RefSeq" id="XP_022457222.1">
    <property type="nucleotide sequence ID" value="XM_022605788.1"/>
</dbReference>
<evidence type="ECO:0000313" key="7">
    <source>
        <dbReference type="Proteomes" id="UP000019384"/>
    </source>
</evidence>
<dbReference type="OrthoDB" id="416253at2759"/>
<keyword evidence="7" id="KW-1185">Reference proteome</keyword>
<evidence type="ECO:0000313" key="6">
    <source>
        <dbReference type="EMBL" id="CDK25210.1"/>
    </source>
</evidence>
<dbReference type="PRINTS" id="PR00069">
    <property type="entry name" value="ALDKETRDTASE"/>
</dbReference>
<accession>W6MTS2</accession>
<evidence type="ECO:0000256" key="2">
    <source>
        <dbReference type="PIRSR" id="PIRSR000097-1"/>
    </source>
</evidence>
<proteinExistence type="predicted"/>
<dbReference type="InterPro" id="IPR036812">
    <property type="entry name" value="NAD(P)_OxRdtase_dom_sf"/>
</dbReference>
<dbReference type="SUPFAM" id="SSF51430">
    <property type="entry name" value="NAD(P)-linked oxidoreductase"/>
    <property type="match status" value="1"/>
</dbReference>
<evidence type="ECO:0000259" key="5">
    <source>
        <dbReference type="Pfam" id="PF00248"/>
    </source>
</evidence>
<reference evidence="6" key="1">
    <citation type="submission" date="2013-12" db="EMBL/GenBank/DDBJ databases">
        <authorList>
            <person name="Genoscope - CEA"/>
        </authorList>
    </citation>
    <scope>NUCLEOTIDE SEQUENCE</scope>
    <source>
        <strain evidence="6">CBS 1993</strain>
    </source>
</reference>
<dbReference type="EMBL" id="HG793125">
    <property type="protein sequence ID" value="CDK25210.1"/>
    <property type="molecule type" value="Genomic_DNA"/>
</dbReference>
<gene>
    <name evidence="6" type="ORF">KUCA_T00001177001</name>
</gene>
<dbReference type="PROSITE" id="PS00062">
    <property type="entry name" value="ALDOKETO_REDUCTASE_2"/>
    <property type="match status" value="1"/>
</dbReference>
<dbReference type="AlphaFoldDB" id="W6MTS2"/>
<dbReference type="HOGENOM" id="CLU_023205_0_0_1"/>
<feature type="active site" description="Proton donor" evidence="2">
    <location>
        <position position="56"/>
    </location>
</feature>
<dbReference type="STRING" id="1382522.W6MTS2"/>